<dbReference type="Gene3D" id="2.30.30.40">
    <property type="entry name" value="SH3 Domains"/>
    <property type="match status" value="1"/>
</dbReference>
<protein>
    <submittedName>
        <fullName evidence="2">SH3 domain-containing protein</fullName>
    </submittedName>
</protein>
<gene>
    <name evidence="2" type="ORF">SAMN04488117_1275</name>
</gene>
<proteinExistence type="predicted"/>
<reference evidence="2 3" key="1">
    <citation type="submission" date="2016-10" db="EMBL/GenBank/DDBJ databases">
        <authorList>
            <person name="de Groot N.N."/>
        </authorList>
    </citation>
    <scope>NUCLEOTIDE SEQUENCE [LARGE SCALE GENOMIC DNA]</scope>
    <source>
        <strain evidence="2 3">DSM 27375</strain>
    </source>
</reference>
<dbReference type="PROSITE" id="PS51781">
    <property type="entry name" value="SH3B"/>
    <property type="match status" value="1"/>
</dbReference>
<dbReference type="Pfam" id="PF08239">
    <property type="entry name" value="SH3_3"/>
    <property type="match status" value="1"/>
</dbReference>
<feature type="domain" description="SH3b" evidence="1">
    <location>
        <begin position="138"/>
        <end position="203"/>
    </location>
</feature>
<evidence type="ECO:0000313" key="3">
    <source>
        <dbReference type="Proteomes" id="UP000182284"/>
    </source>
</evidence>
<dbReference type="InterPro" id="IPR003646">
    <property type="entry name" value="SH3-like_bac-type"/>
</dbReference>
<dbReference type="EMBL" id="FNBL01000027">
    <property type="protein sequence ID" value="SDG51429.1"/>
    <property type="molecule type" value="Genomic_DNA"/>
</dbReference>
<sequence>MLRLLAITFVGLWAALMVFGRDLSAEEQAQLDLRRSEKVSVFASLSETWNAAFGADRKRQGAYVPTLAELNAQKALPPSRLAPEAQADATQGTMAQLASFSDTPTQTVATVATVTTHVSDPEKLAGLLKPAPLDAPDMTLREVTATRVNVRSGPSTNHEVLGQVHFAEIVQVISPIENGWVKISVEGDGVSGYMSANFLRDLAQ</sequence>
<accession>A0A1G7UWA7</accession>
<dbReference type="RefSeq" id="WP_074647510.1">
    <property type="nucleotide sequence ID" value="NZ_FNBL01000027.1"/>
</dbReference>
<dbReference type="SMART" id="SM00287">
    <property type="entry name" value="SH3b"/>
    <property type="match status" value="1"/>
</dbReference>
<dbReference type="Proteomes" id="UP000182284">
    <property type="component" value="Unassembled WGS sequence"/>
</dbReference>
<evidence type="ECO:0000259" key="1">
    <source>
        <dbReference type="PROSITE" id="PS51781"/>
    </source>
</evidence>
<dbReference type="AlphaFoldDB" id="A0A1G7UWA7"/>
<name>A0A1G7UWA7_9RHOB</name>
<evidence type="ECO:0000313" key="2">
    <source>
        <dbReference type="EMBL" id="SDG51429.1"/>
    </source>
</evidence>
<organism evidence="2 3">
    <name type="scientific">Celeribacter baekdonensis</name>
    <dbReference type="NCBI Taxonomy" id="875171"/>
    <lineage>
        <taxon>Bacteria</taxon>
        <taxon>Pseudomonadati</taxon>
        <taxon>Pseudomonadota</taxon>
        <taxon>Alphaproteobacteria</taxon>
        <taxon>Rhodobacterales</taxon>
        <taxon>Roseobacteraceae</taxon>
        <taxon>Celeribacter</taxon>
    </lineage>
</organism>